<dbReference type="STRING" id="1274631.LMTR13_15655"/>
<evidence type="ECO:0000256" key="1">
    <source>
        <dbReference type="ARBA" id="ARBA00022553"/>
    </source>
</evidence>
<evidence type="ECO:0000259" key="3">
    <source>
        <dbReference type="PROSITE" id="PS50110"/>
    </source>
</evidence>
<evidence type="ECO:0000313" key="4">
    <source>
        <dbReference type="EMBL" id="ANW01391.1"/>
    </source>
</evidence>
<dbReference type="InterPro" id="IPR001789">
    <property type="entry name" value="Sig_transdc_resp-reg_receiver"/>
</dbReference>
<dbReference type="SUPFAM" id="SSF52172">
    <property type="entry name" value="CheY-like"/>
    <property type="match status" value="1"/>
</dbReference>
<feature type="modified residue" description="4-aspartylphosphate" evidence="2">
    <location>
        <position position="52"/>
    </location>
</feature>
<dbReference type="Pfam" id="PF00072">
    <property type="entry name" value="Response_reg"/>
    <property type="match status" value="1"/>
</dbReference>
<dbReference type="SMART" id="SM00448">
    <property type="entry name" value="REC"/>
    <property type="match status" value="1"/>
</dbReference>
<proteinExistence type="predicted"/>
<dbReference type="Proteomes" id="UP000092839">
    <property type="component" value="Chromosome"/>
</dbReference>
<dbReference type="PROSITE" id="PS50110">
    <property type="entry name" value="RESPONSE_REGULATORY"/>
    <property type="match status" value="1"/>
</dbReference>
<protein>
    <recommendedName>
        <fullName evidence="3">Response regulatory domain-containing protein</fullName>
    </recommendedName>
</protein>
<dbReference type="InterPro" id="IPR011006">
    <property type="entry name" value="CheY-like_superfamily"/>
</dbReference>
<evidence type="ECO:0000313" key="5">
    <source>
        <dbReference type="Proteomes" id="UP000092839"/>
    </source>
</evidence>
<dbReference type="PANTHER" id="PTHR44591">
    <property type="entry name" value="STRESS RESPONSE REGULATOR PROTEIN 1"/>
    <property type="match status" value="1"/>
</dbReference>
<dbReference type="KEGG" id="bic:LMTR13_15655"/>
<gene>
    <name evidence="4" type="ORF">LMTR13_15655</name>
</gene>
<reference evidence="4 5" key="1">
    <citation type="submission" date="2016-07" db="EMBL/GenBank/DDBJ databases">
        <title>Complete genome sequence of Bradyrhizobium icense LMTR 13T, a potential inoculant strain isolated from lima bean (Phaseolus lunatus) in Peru.</title>
        <authorList>
            <person name="Ormeno-Orrillo E."/>
            <person name="Duran D."/>
            <person name="Rogel M.A."/>
            <person name="Rey L."/>
            <person name="Imperial J."/>
            <person name="Ruiz-Argueso T."/>
            <person name="Martinez-Romero E."/>
        </authorList>
    </citation>
    <scope>NUCLEOTIDE SEQUENCE [LARGE SCALE GENOMIC DNA]</scope>
    <source>
        <strain evidence="4 5">LMTR 13</strain>
    </source>
</reference>
<keyword evidence="1 2" id="KW-0597">Phosphoprotein</keyword>
<organism evidence="4 5">
    <name type="scientific">Bradyrhizobium icense</name>
    <dbReference type="NCBI Taxonomy" id="1274631"/>
    <lineage>
        <taxon>Bacteria</taxon>
        <taxon>Pseudomonadati</taxon>
        <taxon>Pseudomonadota</taxon>
        <taxon>Alphaproteobacteria</taxon>
        <taxon>Hyphomicrobiales</taxon>
        <taxon>Nitrobacteraceae</taxon>
        <taxon>Bradyrhizobium</taxon>
    </lineage>
</organism>
<dbReference type="AlphaFoldDB" id="A0A1B1UF73"/>
<accession>A0A1B1UF73</accession>
<sequence>MPRVLVVDDQADVRAMISIVLRIHRFEIVEAGSAASALKLFEDASFDLAIVDIFLQGTNGSDLIAAMRARVLGLPVIAISGMTALDFLSETPELSDVVCLQKPFRPLDLMRAIESAMGSARPRGDAIAGAAL</sequence>
<feature type="domain" description="Response regulatory" evidence="3">
    <location>
        <begin position="3"/>
        <end position="117"/>
    </location>
</feature>
<dbReference type="CDD" id="cd00156">
    <property type="entry name" value="REC"/>
    <property type="match status" value="1"/>
</dbReference>
<keyword evidence="5" id="KW-1185">Reference proteome</keyword>
<dbReference type="Gene3D" id="3.40.50.2300">
    <property type="match status" value="1"/>
</dbReference>
<evidence type="ECO:0000256" key="2">
    <source>
        <dbReference type="PROSITE-ProRule" id="PRU00169"/>
    </source>
</evidence>
<dbReference type="EMBL" id="CP016428">
    <property type="protein sequence ID" value="ANW01391.1"/>
    <property type="molecule type" value="Genomic_DNA"/>
</dbReference>
<dbReference type="RefSeq" id="WP_065728652.1">
    <property type="nucleotide sequence ID" value="NZ_CP016428.1"/>
</dbReference>
<dbReference type="PANTHER" id="PTHR44591:SF23">
    <property type="entry name" value="CHEY SUBFAMILY"/>
    <property type="match status" value="1"/>
</dbReference>
<dbReference type="OrthoDB" id="5456285at2"/>
<name>A0A1B1UF73_9BRAD</name>
<dbReference type="InterPro" id="IPR050595">
    <property type="entry name" value="Bact_response_regulator"/>
</dbReference>
<dbReference type="GO" id="GO:0000160">
    <property type="term" value="P:phosphorelay signal transduction system"/>
    <property type="evidence" value="ECO:0007669"/>
    <property type="project" value="InterPro"/>
</dbReference>